<feature type="region of interest" description="Disordered" evidence="7">
    <location>
        <begin position="50"/>
        <end position="98"/>
    </location>
</feature>
<evidence type="ECO:0000256" key="4">
    <source>
        <dbReference type="ARBA" id="ARBA00023212"/>
    </source>
</evidence>
<dbReference type="Proteomes" id="UP001527925">
    <property type="component" value="Unassembled WGS sequence"/>
</dbReference>
<evidence type="ECO:0000256" key="3">
    <source>
        <dbReference type="ARBA" id="ARBA00022490"/>
    </source>
</evidence>
<comment type="similarity">
    <text evidence="6">Belongs to the PIERCE1 family.</text>
</comment>
<evidence type="ECO:0000256" key="7">
    <source>
        <dbReference type="SAM" id="MobiDB-lite"/>
    </source>
</evidence>
<dbReference type="PANTHER" id="PTHR20899:SF1">
    <property type="entry name" value="PIERCER OF MICROTUBULE WALL 1 PROTEIN"/>
    <property type="match status" value="1"/>
</dbReference>
<evidence type="ECO:0000256" key="1">
    <source>
        <dbReference type="ARBA" id="ARBA00004138"/>
    </source>
</evidence>
<feature type="compositionally biased region" description="Low complexity" evidence="7">
    <location>
        <begin position="57"/>
        <end position="69"/>
    </location>
</feature>
<comment type="subcellular location">
    <subcellularLocation>
        <location evidence="1">Cell projection</location>
        <location evidence="1">Cilium</location>
    </subcellularLocation>
    <subcellularLocation>
        <location evidence="2">Cytoplasm</location>
        <location evidence="2">Cytoskeleton</location>
    </subcellularLocation>
</comment>
<proteinExistence type="inferred from homology"/>
<evidence type="ECO:0000313" key="8">
    <source>
        <dbReference type="EMBL" id="KAL2917946.1"/>
    </source>
</evidence>
<keyword evidence="4" id="KW-0206">Cytoskeleton</keyword>
<keyword evidence="5" id="KW-0966">Cell projection</keyword>
<evidence type="ECO:0000256" key="6">
    <source>
        <dbReference type="ARBA" id="ARBA00038014"/>
    </source>
</evidence>
<dbReference type="EMBL" id="JADGIZ020000008">
    <property type="protein sequence ID" value="KAL2917946.1"/>
    <property type="molecule type" value="Genomic_DNA"/>
</dbReference>
<evidence type="ECO:0000256" key="5">
    <source>
        <dbReference type="ARBA" id="ARBA00023273"/>
    </source>
</evidence>
<evidence type="ECO:0000256" key="2">
    <source>
        <dbReference type="ARBA" id="ARBA00004245"/>
    </source>
</evidence>
<keyword evidence="9" id="KW-1185">Reference proteome</keyword>
<organism evidence="8 9">
    <name type="scientific">Polyrhizophydium stewartii</name>
    <dbReference type="NCBI Taxonomy" id="2732419"/>
    <lineage>
        <taxon>Eukaryota</taxon>
        <taxon>Fungi</taxon>
        <taxon>Fungi incertae sedis</taxon>
        <taxon>Chytridiomycota</taxon>
        <taxon>Chytridiomycota incertae sedis</taxon>
        <taxon>Chytridiomycetes</taxon>
        <taxon>Rhizophydiales</taxon>
        <taxon>Rhizophydiales incertae sedis</taxon>
        <taxon>Polyrhizophydium</taxon>
    </lineage>
</organism>
<dbReference type="PANTHER" id="PTHR20899">
    <property type="entry name" value="PIERCE HOMOLOG"/>
    <property type="match status" value="1"/>
</dbReference>
<dbReference type="Pfam" id="PF14892">
    <property type="entry name" value="PIRC1_2"/>
    <property type="match status" value="1"/>
</dbReference>
<comment type="caution">
    <text evidence="8">The sequence shown here is derived from an EMBL/GenBank/DDBJ whole genome shotgun (WGS) entry which is preliminary data.</text>
</comment>
<name>A0ABR4NEJ9_9FUNG</name>
<gene>
    <name evidence="8" type="ORF">HK105_202360</name>
</gene>
<dbReference type="InterPro" id="IPR026507">
    <property type="entry name" value="PIRC1/2"/>
</dbReference>
<accession>A0ABR4NEJ9</accession>
<reference evidence="8 9" key="1">
    <citation type="submission" date="2023-09" db="EMBL/GenBank/DDBJ databases">
        <title>Pangenome analysis of Batrachochytrium dendrobatidis and related Chytrids.</title>
        <authorList>
            <person name="Yacoub M.N."/>
            <person name="Stajich J.E."/>
            <person name="James T.Y."/>
        </authorList>
    </citation>
    <scope>NUCLEOTIDE SEQUENCE [LARGE SCALE GENOMIC DNA]</scope>
    <source>
        <strain evidence="8 9">JEL0888</strain>
    </source>
</reference>
<sequence>MASHRKRVPQRVFVDEPFRLESLRTNVLREQQINKEIYSLESHIELLRDSTARSRQRAASDAPADAAVRQIERDAEQDAADAGQPPPEAPAPAREPIWNYKVKQQSPMYSTTANQYGQHRPTVHDMPTVFHGQTSKFSEHLNMAGPYRNFSLNI</sequence>
<keyword evidence="3" id="KW-0963">Cytoplasm</keyword>
<protein>
    <submittedName>
        <fullName evidence="8">Uncharacterized protein</fullName>
    </submittedName>
</protein>
<evidence type="ECO:0000313" key="9">
    <source>
        <dbReference type="Proteomes" id="UP001527925"/>
    </source>
</evidence>